<accession>A0A8X6FEG1</accession>
<sequence>MKEGEKGRYIDVYPLYPNVNFFDYHPIGHPDKIYNPKKFSKKWYGLIKCKVLPHRKLYHPVLPYKEEKLIFSLCKSCSETIKCKHKNKAGKPKSAVEKKKCKECYEIRNKECSHTDKERSFIGTWTTTEVKLAIQKGYEFLNIYEVWNFNLKSTDLFSDYVKMFLKIKLETDDKWSNNFKTEEYRRYVMEN</sequence>
<proteinExistence type="predicted"/>
<evidence type="ECO:0000313" key="1">
    <source>
        <dbReference type="EMBL" id="GFQ77321.1"/>
    </source>
</evidence>
<dbReference type="SUPFAM" id="SSF56672">
    <property type="entry name" value="DNA/RNA polymerases"/>
    <property type="match status" value="1"/>
</dbReference>
<dbReference type="PANTHER" id="PTHR33568">
    <property type="entry name" value="DNA POLYMERASE"/>
    <property type="match status" value="1"/>
</dbReference>
<dbReference type="PANTHER" id="PTHR33568:SF3">
    <property type="entry name" value="DNA-DIRECTED DNA POLYMERASE"/>
    <property type="match status" value="1"/>
</dbReference>
<dbReference type="InterPro" id="IPR043502">
    <property type="entry name" value="DNA/RNA_pol_sf"/>
</dbReference>
<dbReference type="OrthoDB" id="6119432at2759"/>
<comment type="caution">
    <text evidence="1">The sequence shown here is derived from an EMBL/GenBank/DDBJ whole genome shotgun (WGS) entry which is preliminary data.</text>
</comment>
<organism evidence="1 2">
    <name type="scientific">Trichonephila clavata</name>
    <name type="common">Joro spider</name>
    <name type="synonym">Nephila clavata</name>
    <dbReference type="NCBI Taxonomy" id="2740835"/>
    <lineage>
        <taxon>Eukaryota</taxon>
        <taxon>Metazoa</taxon>
        <taxon>Ecdysozoa</taxon>
        <taxon>Arthropoda</taxon>
        <taxon>Chelicerata</taxon>
        <taxon>Arachnida</taxon>
        <taxon>Araneae</taxon>
        <taxon>Araneomorphae</taxon>
        <taxon>Entelegynae</taxon>
        <taxon>Araneoidea</taxon>
        <taxon>Nephilidae</taxon>
        <taxon>Trichonephila</taxon>
    </lineage>
</organism>
<protein>
    <submittedName>
        <fullName evidence="1">DNA_pol_B_2 domain-containing protein</fullName>
    </submittedName>
</protein>
<name>A0A8X6FEG1_TRICU</name>
<evidence type="ECO:0000313" key="2">
    <source>
        <dbReference type="Proteomes" id="UP000887116"/>
    </source>
</evidence>
<reference evidence="1" key="1">
    <citation type="submission" date="2020-07" db="EMBL/GenBank/DDBJ databases">
        <title>Multicomponent nature underlies the extraordinary mechanical properties of spider dragline silk.</title>
        <authorList>
            <person name="Kono N."/>
            <person name="Nakamura H."/>
            <person name="Mori M."/>
            <person name="Yoshida Y."/>
            <person name="Ohtoshi R."/>
            <person name="Malay A.D."/>
            <person name="Moran D.A.P."/>
            <person name="Tomita M."/>
            <person name="Numata K."/>
            <person name="Arakawa K."/>
        </authorList>
    </citation>
    <scope>NUCLEOTIDE SEQUENCE</scope>
</reference>
<dbReference type="Proteomes" id="UP000887116">
    <property type="component" value="Unassembled WGS sequence"/>
</dbReference>
<dbReference type="AlphaFoldDB" id="A0A8X6FEG1"/>
<dbReference type="GO" id="GO:0071897">
    <property type="term" value="P:DNA biosynthetic process"/>
    <property type="evidence" value="ECO:0007669"/>
    <property type="project" value="UniProtKB-ARBA"/>
</dbReference>
<gene>
    <name evidence="1" type="primary">AVEN_1930_1</name>
    <name evidence="1" type="ORF">TNCT_399641</name>
</gene>
<dbReference type="EMBL" id="BMAO01011868">
    <property type="protein sequence ID" value="GFQ77321.1"/>
    <property type="molecule type" value="Genomic_DNA"/>
</dbReference>
<keyword evidence="2" id="KW-1185">Reference proteome</keyword>